<protein>
    <recommendedName>
        <fullName evidence="8">tRNA-specific adenosine deaminase</fullName>
        <ecNumber evidence="8">3.5.4.33</ecNumber>
    </recommendedName>
</protein>
<comment type="catalytic activity">
    <reaction evidence="7 8">
        <text>adenosine(34) in tRNA + H2O + H(+) = inosine(34) in tRNA + NH4(+)</text>
        <dbReference type="Rhea" id="RHEA:43168"/>
        <dbReference type="Rhea" id="RHEA-COMP:10373"/>
        <dbReference type="Rhea" id="RHEA-COMP:10374"/>
        <dbReference type="ChEBI" id="CHEBI:15377"/>
        <dbReference type="ChEBI" id="CHEBI:15378"/>
        <dbReference type="ChEBI" id="CHEBI:28938"/>
        <dbReference type="ChEBI" id="CHEBI:74411"/>
        <dbReference type="ChEBI" id="CHEBI:82852"/>
        <dbReference type="EC" id="3.5.4.33"/>
    </reaction>
</comment>
<reference evidence="10" key="1">
    <citation type="submission" date="2022-08" db="EMBL/GenBank/DDBJ databases">
        <authorList>
            <person name="Volokhov D.V."/>
            <person name="Furtak V.A."/>
            <person name="Zagorodnyaya T.A."/>
        </authorList>
    </citation>
    <scope>NUCLEOTIDE SEQUENCE</scope>
    <source>
        <strain evidence="10">CSL10203-ORH2</strain>
    </source>
</reference>
<keyword evidence="3 8" id="KW-0819">tRNA processing</keyword>
<feature type="binding site" evidence="8">
    <location>
        <position position="142"/>
    </location>
    <ligand>
        <name>Zn(2+)</name>
        <dbReference type="ChEBI" id="CHEBI:29105"/>
        <note>catalytic</note>
    </ligand>
</feature>
<evidence type="ECO:0000256" key="1">
    <source>
        <dbReference type="ARBA" id="ARBA00010669"/>
    </source>
</evidence>
<feature type="domain" description="CMP/dCMP-type deaminase" evidence="9">
    <location>
        <begin position="91"/>
        <end position="202"/>
    </location>
</feature>
<dbReference type="HAMAP" id="MF_00972">
    <property type="entry name" value="tRNA_aden_deaminase"/>
    <property type="match status" value="1"/>
</dbReference>
<feature type="binding site" evidence="8">
    <location>
        <position position="172"/>
    </location>
    <ligand>
        <name>Zn(2+)</name>
        <dbReference type="ChEBI" id="CHEBI:29105"/>
        <note>catalytic</note>
    </ligand>
</feature>
<feature type="binding site" evidence="8">
    <location>
        <position position="175"/>
    </location>
    <ligand>
        <name>Zn(2+)</name>
        <dbReference type="ChEBI" id="CHEBI:29105"/>
        <note>catalytic</note>
    </ligand>
</feature>
<dbReference type="PROSITE" id="PS00903">
    <property type="entry name" value="CYT_DCMP_DEAMINASES_1"/>
    <property type="match status" value="1"/>
</dbReference>
<comment type="similarity">
    <text evidence="1">Belongs to the cytidine and deoxycytidylate deaminase family. ADAT2 subfamily.</text>
</comment>
<evidence type="ECO:0000313" key="10">
    <source>
        <dbReference type="EMBL" id="MCS4533062.1"/>
    </source>
</evidence>
<evidence type="ECO:0000259" key="9">
    <source>
        <dbReference type="PROSITE" id="PS51747"/>
    </source>
</evidence>
<dbReference type="InterPro" id="IPR007077">
    <property type="entry name" value="TfoX_C"/>
</dbReference>
<evidence type="ECO:0000313" key="11">
    <source>
        <dbReference type="Proteomes" id="UP001166947"/>
    </source>
</evidence>
<comment type="subunit">
    <text evidence="2 8">Homodimer.</text>
</comment>
<gene>
    <name evidence="8 10" type="primary">tadA</name>
    <name evidence="10" type="ORF">NXS09_01945</name>
</gene>
<dbReference type="CDD" id="cd01285">
    <property type="entry name" value="nucleoside_deaminase"/>
    <property type="match status" value="1"/>
</dbReference>
<dbReference type="PANTHER" id="PTHR11079">
    <property type="entry name" value="CYTOSINE DEAMINASE FAMILY MEMBER"/>
    <property type="match status" value="1"/>
</dbReference>
<accession>A0ABT2FA73</accession>
<keyword evidence="6 8" id="KW-0862">Zinc</keyword>
<dbReference type="InterPro" id="IPR028883">
    <property type="entry name" value="tRNA_aden_deaminase"/>
</dbReference>
<dbReference type="PANTHER" id="PTHR11079:SF202">
    <property type="entry name" value="TRNA-SPECIFIC ADENOSINE DEAMINASE"/>
    <property type="match status" value="1"/>
</dbReference>
<evidence type="ECO:0000256" key="4">
    <source>
        <dbReference type="ARBA" id="ARBA00022723"/>
    </source>
</evidence>
<keyword evidence="4 8" id="KW-0479">Metal-binding</keyword>
<dbReference type="PROSITE" id="PS51747">
    <property type="entry name" value="CYT_DCMP_DEAMINASES_2"/>
    <property type="match status" value="1"/>
</dbReference>
<dbReference type="Gene3D" id="3.40.140.10">
    <property type="entry name" value="Cytidine Deaminase, domain 2"/>
    <property type="match status" value="1"/>
</dbReference>
<keyword evidence="11" id="KW-1185">Reference proteome</keyword>
<evidence type="ECO:0000256" key="3">
    <source>
        <dbReference type="ARBA" id="ARBA00022694"/>
    </source>
</evidence>
<dbReference type="SUPFAM" id="SSF53927">
    <property type="entry name" value="Cytidine deaminase-like"/>
    <property type="match status" value="1"/>
</dbReference>
<evidence type="ECO:0000256" key="5">
    <source>
        <dbReference type="ARBA" id="ARBA00022801"/>
    </source>
</evidence>
<comment type="cofactor">
    <cofactor evidence="8">
        <name>Zn(2+)</name>
        <dbReference type="ChEBI" id="CHEBI:29105"/>
    </cofactor>
    <text evidence="8">Binds 1 zinc ion per subunit.</text>
</comment>
<comment type="function">
    <text evidence="8">Catalyzes the deamination of adenosine to inosine at the wobble position 34 of tRNA(Arg2).</text>
</comment>
<dbReference type="GO" id="GO:0052717">
    <property type="term" value="F:tRNA-specific adenosine-34 deaminase activity"/>
    <property type="evidence" value="ECO:0007669"/>
    <property type="project" value="UniProtKB-EC"/>
</dbReference>
<dbReference type="RefSeq" id="WP_259290873.1">
    <property type="nucleotide sequence ID" value="NZ_JANUXW010000001.1"/>
</dbReference>
<dbReference type="EMBL" id="JANUXW010000001">
    <property type="protein sequence ID" value="MCS4533062.1"/>
    <property type="molecule type" value="Genomic_DNA"/>
</dbReference>
<dbReference type="Pfam" id="PF04994">
    <property type="entry name" value="TfoX_C"/>
    <property type="match status" value="1"/>
</dbReference>
<dbReference type="Gene3D" id="1.10.150.20">
    <property type="entry name" value="5' to 3' exonuclease, C-terminal subdomain"/>
    <property type="match status" value="1"/>
</dbReference>
<evidence type="ECO:0000256" key="8">
    <source>
        <dbReference type="HAMAP-Rule" id="MF_00972"/>
    </source>
</evidence>
<name>A0ABT2FA73_9NEIS</name>
<keyword evidence="5 8" id="KW-0378">Hydrolase</keyword>
<dbReference type="EC" id="3.5.4.33" evidence="8"/>
<dbReference type="InterPro" id="IPR016192">
    <property type="entry name" value="APOBEC/CMP_deaminase_Zn-bd"/>
</dbReference>
<organism evidence="10 11">
    <name type="scientific">Neisseria montereyensis</name>
    <dbReference type="NCBI Taxonomy" id="2973938"/>
    <lineage>
        <taxon>Bacteria</taxon>
        <taxon>Pseudomonadati</taxon>
        <taxon>Pseudomonadota</taxon>
        <taxon>Betaproteobacteria</taxon>
        <taxon>Neisseriales</taxon>
        <taxon>Neisseriaceae</taxon>
        <taxon>Neisseria</taxon>
    </lineage>
</organism>
<evidence type="ECO:0000256" key="2">
    <source>
        <dbReference type="ARBA" id="ARBA00011738"/>
    </source>
</evidence>
<comment type="caution">
    <text evidence="10">The sequence shown here is derived from an EMBL/GenBank/DDBJ whole genome shotgun (WGS) entry which is preliminary data.</text>
</comment>
<sequence length="242" mass="26409">MQLTHPPLTEKVLETLQSIGIYTLADLQEHSAVTAFLLLKAAGLTITRSTLWQLAAIQHNIRLQDLGPSEKTALLEGVRQHPPVAIFPPVQEMEYFMKLALQQAQESARIGEVPVGAVVVKNRQPIAAAHNSCVSGCDISRHAEISALAQAGHKLQNYRLDGCDVYVTLEPCTMCASALIQARVRRVIYGAKEPKTGAAGSIINLFADRRLNSHTAIKGGILADKSQDILQKFFHNKRSVST</sequence>
<feature type="active site" description="Proton donor" evidence="8">
    <location>
        <position position="144"/>
    </location>
</feature>
<dbReference type="Proteomes" id="UP001166947">
    <property type="component" value="Unassembled WGS sequence"/>
</dbReference>
<dbReference type="Pfam" id="PF00383">
    <property type="entry name" value="dCMP_cyt_deam_1"/>
    <property type="match status" value="1"/>
</dbReference>
<evidence type="ECO:0000256" key="6">
    <source>
        <dbReference type="ARBA" id="ARBA00022833"/>
    </source>
</evidence>
<dbReference type="NCBIfam" id="NF008113">
    <property type="entry name" value="PRK10860.1"/>
    <property type="match status" value="1"/>
</dbReference>
<proteinExistence type="inferred from homology"/>
<evidence type="ECO:0000256" key="7">
    <source>
        <dbReference type="ARBA" id="ARBA00048045"/>
    </source>
</evidence>
<dbReference type="InterPro" id="IPR016193">
    <property type="entry name" value="Cytidine_deaminase-like"/>
</dbReference>
<reference evidence="10" key="2">
    <citation type="journal article" date="2023" name="Curr. Microbiol.">
        <title>Neisseria montereyensis sp. nov., Isolated from Oropharynx of California Sea Lion (Zalophus californianus): Genomic, Phylogenetic, and Phenotypic Study.</title>
        <authorList>
            <person name="Volokhov D.V."/>
            <person name="Zagorodnyaya T.A."/>
            <person name="Furtak V.A."/>
            <person name="Nattanmai G."/>
            <person name="Randall L."/>
            <person name="Jose S."/>
            <person name="Gao Y."/>
            <person name="Gulland F.M."/>
            <person name="Eisenberg T."/>
            <person name="Delmonte P."/>
            <person name="Blom J."/>
            <person name="Mitchell K.K."/>
        </authorList>
    </citation>
    <scope>NUCLEOTIDE SEQUENCE</scope>
    <source>
        <strain evidence="10">CSL10203-ORH2</strain>
    </source>
</reference>
<dbReference type="InterPro" id="IPR002125">
    <property type="entry name" value="CMP_dCMP_dom"/>
</dbReference>